<dbReference type="Proteomes" id="UP001148203">
    <property type="component" value="Unassembled WGS sequence"/>
</dbReference>
<evidence type="ECO:0000313" key="2">
    <source>
        <dbReference type="Proteomes" id="UP001148203"/>
    </source>
</evidence>
<accession>A0ABT5NP37</accession>
<dbReference type="Pfam" id="PF16263">
    <property type="entry name" value="DUF4917"/>
    <property type="match status" value="1"/>
</dbReference>
<dbReference type="EMBL" id="JAMDGY010000014">
    <property type="protein sequence ID" value="MDD0989950.1"/>
    <property type="molecule type" value="Genomic_DNA"/>
</dbReference>
<evidence type="ECO:0000313" key="1">
    <source>
        <dbReference type="EMBL" id="MDD0989950.1"/>
    </source>
</evidence>
<protein>
    <submittedName>
        <fullName evidence="1">DUF4917 family protein</fullName>
    </submittedName>
</protein>
<dbReference type="InterPro" id="IPR032581">
    <property type="entry name" value="DUF4917"/>
</dbReference>
<comment type="caution">
    <text evidence="1">The sequence shown here is derived from an EMBL/GenBank/DDBJ whole genome shotgun (WGS) entry which is preliminary data.</text>
</comment>
<sequence length="342" mass="37593">MPLADLDANLPAWPHLKRSHPCSALLLGNGASRAVWRPFTYFSLFDLAQRVRNKPLGLTDQALFKSMNTELFEPVLSALNTTVRVNAALAISASAPLNRYYAIKEALIHAIRSVHIPWKLLPGSTLQAINAELRTYRSVFSSNYDLLCHWAVIAAPQGFHHLFDEEGDFDISRTRGEGTRMLYLHGGLHLLKTQEGGTRLRAADGSQLLNGFAINTPGDVPLFVNEGASDDKLRAIRASDYLTWCYGELAGQREGLCVFGHHLDQADRHLVRAIKQASPAHVAIGIVPVSEAAIVSQKQHFARVFADCPALEVVFFDASTHPLGAAELNVPAPVAKVVKRRR</sequence>
<reference evidence="1 2" key="1">
    <citation type="submission" date="2022-05" db="EMBL/GenBank/DDBJ databases">
        <title>Novel Pseudomonas spp. Isolated from a Rainbow Trout Aquaculture Facility.</title>
        <authorList>
            <person name="Testerman T."/>
            <person name="Graf J."/>
        </authorList>
    </citation>
    <scope>NUCLEOTIDE SEQUENCE [LARGE SCALE GENOMIC DNA]</scope>
    <source>
        <strain evidence="1 2">ID681</strain>
    </source>
</reference>
<organism evidence="1 2">
    <name type="scientific">Pseudomonas fontis</name>
    <dbReference type="NCBI Taxonomy" id="2942633"/>
    <lineage>
        <taxon>Bacteria</taxon>
        <taxon>Pseudomonadati</taxon>
        <taxon>Pseudomonadota</taxon>
        <taxon>Gammaproteobacteria</taxon>
        <taxon>Pseudomonadales</taxon>
        <taxon>Pseudomonadaceae</taxon>
        <taxon>Pseudomonas</taxon>
    </lineage>
</organism>
<proteinExistence type="predicted"/>
<gene>
    <name evidence="1" type="ORF">M5G11_05315</name>
</gene>
<name>A0ABT5NP37_9PSED</name>
<keyword evidence="2" id="KW-1185">Reference proteome</keyword>
<dbReference type="RefSeq" id="WP_273910864.1">
    <property type="nucleotide sequence ID" value="NZ_JAMDGX010000035.1"/>
</dbReference>